<evidence type="ECO:0000313" key="9">
    <source>
        <dbReference type="Proteomes" id="UP000218811"/>
    </source>
</evidence>
<evidence type="ECO:0000313" key="8">
    <source>
        <dbReference type="EMBL" id="PCH35867.1"/>
    </source>
</evidence>
<dbReference type="SUPFAM" id="SSF49879">
    <property type="entry name" value="SMAD/FHA domain"/>
    <property type="match status" value="1"/>
</dbReference>
<dbReference type="GO" id="GO:0004672">
    <property type="term" value="F:protein kinase activity"/>
    <property type="evidence" value="ECO:0007669"/>
    <property type="project" value="InterPro"/>
</dbReference>
<evidence type="ECO:0000256" key="4">
    <source>
        <dbReference type="PROSITE-ProRule" id="PRU10141"/>
    </source>
</evidence>
<dbReference type="InterPro" id="IPR011009">
    <property type="entry name" value="Kinase-like_dom_sf"/>
</dbReference>
<dbReference type="InterPro" id="IPR000719">
    <property type="entry name" value="Prot_kinase_dom"/>
</dbReference>
<dbReference type="InterPro" id="IPR008271">
    <property type="entry name" value="Ser/Thr_kinase_AS"/>
</dbReference>
<organism evidence="8 9">
    <name type="scientific">Wolfiporia cocos (strain MD-104)</name>
    <name type="common">Brown rot fungus</name>
    <dbReference type="NCBI Taxonomy" id="742152"/>
    <lineage>
        <taxon>Eukaryota</taxon>
        <taxon>Fungi</taxon>
        <taxon>Dikarya</taxon>
        <taxon>Basidiomycota</taxon>
        <taxon>Agaricomycotina</taxon>
        <taxon>Agaricomycetes</taxon>
        <taxon>Polyporales</taxon>
        <taxon>Phaeolaceae</taxon>
        <taxon>Wolfiporia</taxon>
    </lineage>
</organism>
<dbReference type="STRING" id="742152.A0A2H3JIP5"/>
<dbReference type="PROSITE" id="PS50011">
    <property type="entry name" value="PROTEIN_KINASE_DOM"/>
    <property type="match status" value="1"/>
</dbReference>
<dbReference type="CDD" id="cd05117">
    <property type="entry name" value="STKc_CAMK"/>
    <property type="match status" value="1"/>
</dbReference>
<protein>
    <submittedName>
        <fullName evidence="8">Pkinase-domain-containing protein</fullName>
    </submittedName>
</protein>
<evidence type="ECO:0000259" key="6">
    <source>
        <dbReference type="PROSITE" id="PS50006"/>
    </source>
</evidence>
<name>A0A2H3JIP5_WOLCO</name>
<dbReference type="FunFam" id="1.10.510.10:FF:000571">
    <property type="entry name" value="Maternal embryonic leucine zipper kinase"/>
    <property type="match status" value="1"/>
</dbReference>
<dbReference type="Gene3D" id="2.60.200.20">
    <property type="match status" value="1"/>
</dbReference>
<dbReference type="Gene3D" id="1.10.510.10">
    <property type="entry name" value="Transferase(Phosphotransferase) domain 1"/>
    <property type="match status" value="1"/>
</dbReference>
<feature type="domain" description="Protein kinase" evidence="7">
    <location>
        <begin position="193"/>
        <end position="460"/>
    </location>
</feature>
<dbReference type="SMART" id="SM00240">
    <property type="entry name" value="FHA"/>
    <property type="match status" value="1"/>
</dbReference>
<evidence type="ECO:0000256" key="5">
    <source>
        <dbReference type="SAM" id="MobiDB-lite"/>
    </source>
</evidence>
<reference evidence="8 9" key="1">
    <citation type="journal article" date="2012" name="Science">
        <title>The Paleozoic origin of enzymatic lignin decomposition reconstructed from 31 fungal genomes.</title>
        <authorList>
            <person name="Floudas D."/>
            <person name="Binder M."/>
            <person name="Riley R."/>
            <person name="Barry K."/>
            <person name="Blanchette R.A."/>
            <person name="Henrissat B."/>
            <person name="Martinez A.T."/>
            <person name="Otillar R."/>
            <person name="Spatafora J.W."/>
            <person name="Yadav J.S."/>
            <person name="Aerts A."/>
            <person name="Benoit I."/>
            <person name="Boyd A."/>
            <person name="Carlson A."/>
            <person name="Copeland A."/>
            <person name="Coutinho P.M."/>
            <person name="de Vries R.P."/>
            <person name="Ferreira P."/>
            <person name="Findley K."/>
            <person name="Foster B."/>
            <person name="Gaskell J."/>
            <person name="Glotzer D."/>
            <person name="Gorecki P."/>
            <person name="Heitman J."/>
            <person name="Hesse C."/>
            <person name="Hori C."/>
            <person name="Igarashi K."/>
            <person name="Jurgens J.A."/>
            <person name="Kallen N."/>
            <person name="Kersten P."/>
            <person name="Kohler A."/>
            <person name="Kuees U."/>
            <person name="Kumar T.K.A."/>
            <person name="Kuo A."/>
            <person name="LaButti K."/>
            <person name="Larrondo L.F."/>
            <person name="Lindquist E."/>
            <person name="Ling A."/>
            <person name="Lombard V."/>
            <person name="Lucas S."/>
            <person name="Lundell T."/>
            <person name="Martin R."/>
            <person name="McLaughlin D.J."/>
            <person name="Morgenstern I."/>
            <person name="Morin E."/>
            <person name="Murat C."/>
            <person name="Nagy L.G."/>
            <person name="Nolan M."/>
            <person name="Ohm R.A."/>
            <person name="Patyshakuliyeva A."/>
            <person name="Rokas A."/>
            <person name="Ruiz-Duenas F.J."/>
            <person name="Sabat G."/>
            <person name="Salamov A."/>
            <person name="Samejima M."/>
            <person name="Schmutz J."/>
            <person name="Slot J.C."/>
            <person name="St John F."/>
            <person name="Stenlid J."/>
            <person name="Sun H."/>
            <person name="Sun S."/>
            <person name="Syed K."/>
            <person name="Tsang A."/>
            <person name="Wiebenga A."/>
            <person name="Young D."/>
            <person name="Pisabarro A."/>
            <person name="Eastwood D.C."/>
            <person name="Martin F."/>
            <person name="Cullen D."/>
            <person name="Grigoriev I.V."/>
            <person name="Hibbett D.S."/>
        </authorList>
    </citation>
    <scope>NUCLEOTIDE SEQUENCE [LARGE SCALE GENOMIC DNA]</scope>
    <source>
        <strain evidence="8 9">MD-104</strain>
    </source>
</reference>
<comment type="similarity">
    <text evidence="1">Belongs to the protein kinase superfamily. CAMK Ser/Thr protein kinase family. CHEK2 subfamily.</text>
</comment>
<dbReference type="PROSITE" id="PS00108">
    <property type="entry name" value="PROTEIN_KINASE_ST"/>
    <property type="match status" value="1"/>
</dbReference>
<keyword evidence="8" id="KW-0418">Kinase</keyword>
<feature type="binding site" evidence="4">
    <location>
        <position position="222"/>
    </location>
    <ligand>
        <name>ATP</name>
        <dbReference type="ChEBI" id="CHEBI:30616"/>
    </ligand>
</feature>
<proteinExistence type="inferred from homology"/>
<evidence type="ECO:0000256" key="3">
    <source>
        <dbReference type="ARBA" id="ARBA00022840"/>
    </source>
</evidence>
<dbReference type="SUPFAM" id="SSF56112">
    <property type="entry name" value="Protein kinase-like (PK-like)"/>
    <property type="match status" value="1"/>
</dbReference>
<feature type="region of interest" description="Disordered" evidence="5">
    <location>
        <begin position="598"/>
        <end position="653"/>
    </location>
</feature>
<dbReference type="OMA" id="FVHDNSF"/>
<keyword evidence="2 4" id="KW-0547">Nucleotide-binding</keyword>
<keyword evidence="9" id="KW-1185">Reference proteome</keyword>
<dbReference type="PROSITE" id="PS00107">
    <property type="entry name" value="PROTEIN_KINASE_ATP"/>
    <property type="match status" value="1"/>
</dbReference>
<dbReference type="PROSITE" id="PS50006">
    <property type="entry name" value="FHA_DOMAIN"/>
    <property type="match status" value="1"/>
</dbReference>
<dbReference type="OrthoDB" id="10252171at2759"/>
<evidence type="ECO:0000256" key="1">
    <source>
        <dbReference type="ARBA" id="ARBA00005575"/>
    </source>
</evidence>
<keyword evidence="8" id="KW-0808">Transferase</keyword>
<gene>
    <name evidence="8" type="ORF">WOLCODRAFT_140114</name>
</gene>
<dbReference type="PANTHER" id="PTHR24347">
    <property type="entry name" value="SERINE/THREONINE-PROTEIN KINASE"/>
    <property type="match status" value="1"/>
</dbReference>
<dbReference type="InterPro" id="IPR017441">
    <property type="entry name" value="Protein_kinase_ATP_BS"/>
</dbReference>
<evidence type="ECO:0000259" key="7">
    <source>
        <dbReference type="PROSITE" id="PS50011"/>
    </source>
</evidence>
<dbReference type="InterPro" id="IPR008984">
    <property type="entry name" value="SMAD_FHA_dom_sf"/>
</dbReference>
<feature type="region of interest" description="Disordered" evidence="5">
    <location>
        <begin position="470"/>
        <end position="489"/>
    </location>
</feature>
<dbReference type="FunFam" id="3.30.200.20:FF:000042">
    <property type="entry name" value="Aurora kinase A"/>
    <property type="match status" value="1"/>
</dbReference>
<evidence type="ECO:0000256" key="2">
    <source>
        <dbReference type="ARBA" id="ARBA00022741"/>
    </source>
</evidence>
<dbReference type="Proteomes" id="UP000218811">
    <property type="component" value="Unassembled WGS sequence"/>
</dbReference>
<sequence length="653" mass="73261">MAHFTAQDTPVNQPYLPLQDMQAIDVDEEPVFLNGSPPYDTQSTQEATQEASQYDMSVDSHLWGYFIPCSQSVHRVDFSKTKSQYQFGRAGDKSGENNDIVFHGKKISNKHCIIVWDGKEDKSSAVKVTDLSSNGTFVNGVRIGKNKSWLLYDGNEIAFGSPVPNYADNGAEDYRFVFRRVTGTPLVGFHAQYQMHNELGKGSFAVVMKAIHRETGHWYAVKVMQRNRLRHVDDGTTENQKFDREISILQRLDHPNICQLKDVFHEPHTINLVLEYISGGDLLDYIVRRGYIPERETKDLTWQLCDAIAYIHSQGIAHRDLKPENVLLTEDVPPRLKVADFGLAKVIDSMTMLRTMCGTPCYLAPEVVLQGQGDKQLGYDKLVDSWSIGVIVFSMLTGISPFRDDNTDGDMVERVQSRQVEWSTLERMASRGAKVFIQRLLDMEPKNRLTPAAARSHKWLEVQNLRARAEGRERTVTPEPEPLPDLSMRSFTPDAGDAMEEDPDMFDPYGEHSEAYAAFGGAFVAPPSQPIAMPGAYPLSQQSRATEGSRLMRRAEVLLSQSQEEQAAAEEEDPTTPTATHVELYGEDDEGTVMQIRIAGGVKRRRKTRSSEIIGEGSAARVRGMKAEAPPARNPRRSSRLNASPQVKRARRG</sequence>
<keyword evidence="3 4" id="KW-0067">ATP-binding</keyword>
<dbReference type="Pfam" id="PF00498">
    <property type="entry name" value="FHA"/>
    <property type="match status" value="1"/>
</dbReference>
<dbReference type="EMBL" id="KB467865">
    <property type="protein sequence ID" value="PCH35867.1"/>
    <property type="molecule type" value="Genomic_DNA"/>
</dbReference>
<feature type="domain" description="FHA" evidence="6">
    <location>
        <begin position="85"/>
        <end position="143"/>
    </location>
</feature>
<dbReference type="InterPro" id="IPR000253">
    <property type="entry name" value="FHA_dom"/>
</dbReference>
<accession>A0A2H3JIP5</accession>
<dbReference type="Pfam" id="PF00069">
    <property type="entry name" value="Pkinase"/>
    <property type="match status" value="1"/>
</dbReference>
<dbReference type="GO" id="GO:0005524">
    <property type="term" value="F:ATP binding"/>
    <property type="evidence" value="ECO:0007669"/>
    <property type="project" value="UniProtKB-UniRule"/>
</dbReference>
<dbReference type="SMART" id="SM00220">
    <property type="entry name" value="S_TKc"/>
    <property type="match status" value="1"/>
</dbReference>
<dbReference type="AlphaFoldDB" id="A0A2H3JIP5"/>